<gene>
    <name evidence="1" type="ORF">BDN72DRAFT_840434</name>
</gene>
<accession>A0ACD3AUP5</accession>
<dbReference type="Proteomes" id="UP000308600">
    <property type="component" value="Unassembled WGS sequence"/>
</dbReference>
<evidence type="ECO:0000313" key="2">
    <source>
        <dbReference type="Proteomes" id="UP000308600"/>
    </source>
</evidence>
<name>A0ACD3AUP5_9AGAR</name>
<organism evidence="1 2">
    <name type="scientific">Pluteus cervinus</name>
    <dbReference type="NCBI Taxonomy" id="181527"/>
    <lineage>
        <taxon>Eukaryota</taxon>
        <taxon>Fungi</taxon>
        <taxon>Dikarya</taxon>
        <taxon>Basidiomycota</taxon>
        <taxon>Agaricomycotina</taxon>
        <taxon>Agaricomycetes</taxon>
        <taxon>Agaricomycetidae</taxon>
        <taxon>Agaricales</taxon>
        <taxon>Pluteineae</taxon>
        <taxon>Pluteaceae</taxon>
        <taxon>Pluteus</taxon>
    </lineage>
</organism>
<dbReference type="EMBL" id="ML208332">
    <property type="protein sequence ID" value="TFK69341.1"/>
    <property type="molecule type" value="Genomic_DNA"/>
</dbReference>
<evidence type="ECO:0000313" key="1">
    <source>
        <dbReference type="EMBL" id="TFK69341.1"/>
    </source>
</evidence>
<protein>
    <submittedName>
        <fullName evidence="1">Uncharacterized protein</fullName>
    </submittedName>
</protein>
<keyword evidence="2" id="KW-1185">Reference proteome</keyword>
<sequence>MHQECSSTCRLIWSDCTRSLVVAKLTPLHVDTTEDIDRSTRHQDQQSGTTPTESSSASPFRSPQKENQKHKRNSKIHHNGD</sequence>
<proteinExistence type="predicted"/>
<reference evidence="1 2" key="1">
    <citation type="journal article" date="2019" name="Nat. Ecol. Evol.">
        <title>Megaphylogeny resolves global patterns of mushroom evolution.</title>
        <authorList>
            <person name="Varga T."/>
            <person name="Krizsan K."/>
            <person name="Foldi C."/>
            <person name="Dima B."/>
            <person name="Sanchez-Garcia M."/>
            <person name="Sanchez-Ramirez S."/>
            <person name="Szollosi G.J."/>
            <person name="Szarkandi J.G."/>
            <person name="Papp V."/>
            <person name="Albert L."/>
            <person name="Andreopoulos W."/>
            <person name="Angelini C."/>
            <person name="Antonin V."/>
            <person name="Barry K.W."/>
            <person name="Bougher N.L."/>
            <person name="Buchanan P."/>
            <person name="Buyck B."/>
            <person name="Bense V."/>
            <person name="Catcheside P."/>
            <person name="Chovatia M."/>
            <person name="Cooper J."/>
            <person name="Damon W."/>
            <person name="Desjardin D."/>
            <person name="Finy P."/>
            <person name="Geml J."/>
            <person name="Haridas S."/>
            <person name="Hughes K."/>
            <person name="Justo A."/>
            <person name="Karasinski D."/>
            <person name="Kautmanova I."/>
            <person name="Kiss B."/>
            <person name="Kocsube S."/>
            <person name="Kotiranta H."/>
            <person name="LaButti K.M."/>
            <person name="Lechner B.E."/>
            <person name="Liimatainen K."/>
            <person name="Lipzen A."/>
            <person name="Lukacs Z."/>
            <person name="Mihaltcheva S."/>
            <person name="Morgado L.N."/>
            <person name="Niskanen T."/>
            <person name="Noordeloos M.E."/>
            <person name="Ohm R.A."/>
            <person name="Ortiz-Santana B."/>
            <person name="Ovrebo C."/>
            <person name="Racz N."/>
            <person name="Riley R."/>
            <person name="Savchenko A."/>
            <person name="Shiryaev A."/>
            <person name="Soop K."/>
            <person name="Spirin V."/>
            <person name="Szebenyi C."/>
            <person name="Tomsovsky M."/>
            <person name="Tulloss R.E."/>
            <person name="Uehling J."/>
            <person name="Grigoriev I.V."/>
            <person name="Vagvolgyi C."/>
            <person name="Papp T."/>
            <person name="Martin F.M."/>
            <person name="Miettinen O."/>
            <person name="Hibbett D.S."/>
            <person name="Nagy L.G."/>
        </authorList>
    </citation>
    <scope>NUCLEOTIDE SEQUENCE [LARGE SCALE GENOMIC DNA]</scope>
    <source>
        <strain evidence="1 2">NL-1719</strain>
    </source>
</reference>